<dbReference type="RefSeq" id="WP_130180221.1">
    <property type="nucleotide sequence ID" value="NZ_CP035945.1"/>
</dbReference>
<proteinExistence type="predicted"/>
<protein>
    <submittedName>
        <fullName evidence="1">Uncharacterized protein</fullName>
    </submittedName>
</protein>
<name>A0A4P6LX59_9FIRM</name>
<reference evidence="1 2" key="1">
    <citation type="submission" date="2019-01" db="EMBL/GenBank/DDBJ databases">
        <title>PMF-metabolizing Aryl O-demethylase.</title>
        <authorList>
            <person name="Kim M."/>
        </authorList>
    </citation>
    <scope>NUCLEOTIDE SEQUENCE [LARGE SCALE GENOMIC DNA]</scope>
    <source>
        <strain evidence="1 2">PMF1</strain>
    </source>
</reference>
<accession>A0A4P6LX59</accession>
<evidence type="ECO:0000313" key="1">
    <source>
        <dbReference type="EMBL" id="QBE95790.1"/>
    </source>
</evidence>
<organism evidence="1 2">
    <name type="scientific">Blautia producta</name>
    <dbReference type="NCBI Taxonomy" id="33035"/>
    <lineage>
        <taxon>Bacteria</taxon>
        <taxon>Bacillati</taxon>
        <taxon>Bacillota</taxon>
        <taxon>Clostridia</taxon>
        <taxon>Lachnospirales</taxon>
        <taxon>Lachnospiraceae</taxon>
        <taxon>Blautia</taxon>
    </lineage>
</organism>
<gene>
    <name evidence="1" type="ORF">PMF13cell1_01314</name>
</gene>
<dbReference type="KEGG" id="bpro:PMF13cell1_01314"/>
<dbReference type="Proteomes" id="UP000289794">
    <property type="component" value="Chromosome"/>
</dbReference>
<dbReference type="EMBL" id="CP035945">
    <property type="protein sequence ID" value="QBE95790.1"/>
    <property type="molecule type" value="Genomic_DNA"/>
</dbReference>
<sequence>MDEKREFSITITGFECNTWQGDFACDGFNASFLSELDLIHLMEEQLNVCPPGTRKTQGPEE</sequence>
<dbReference type="AlphaFoldDB" id="A0A4P6LX59"/>
<evidence type="ECO:0000313" key="2">
    <source>
        <dbReference type="Proteomes" id="UP000289794"/>
    </source>
</evidence>